<comment type="caution">
    <text evidence="1">The sequence shown here is derived from an EMBL/GenBank/DDBJ whole genome shotgun (WGS) entry which is preliminary data.</text>
</comment>
<organism evidence="1 2">
    <name type="scientific">Euplotes crassus</name>
    <dbReference type="NCBI Taxonomy" id="5936"/>
    <lineage>
        <taxon>Eukaryota</taxon>
        <taxon>Sar</taxon>
        <taxon>Alveolata</taxon>
        <taxon>Ciliophora</taxon>
        <taxon>Intramacronucleata</taxon>
        <taxon>Spirotrichea</taxon>
        <taxon>Hypotrichia</taxon>
        <taxon>Euplotida</taxon>
        <taxon>Euplotidae</taxon>
        <taxon>Moneuplotes</taxon>
    </lineage>
</organism>
<keyword evidence="2" id="KW-1185">Reference proteome</keyword>
<dbReference type="Proteomes" id="UP001295684">
    <property type="component" value="Unassembled WGS sequence"/>
</dbReference>
<accession>A0AAD1U0K0</accession>
<reference evidence="1" key="1">
    <citation type="submission" date="2023-07" db="EMBL/GenBank/DDBJ databases">
        <authorList>
            <consortium name="AG Swart"/>
            <person name="Singh M."/>
            <person name="Singh A."/>
            <person name="Seah K."/>
            <person name="Emmerich C."/>
        </authorList>
    </citation>
    <scope>NUCLEOTIDE SEQUENCE</scope>
    <source>
        <strain evidence="1">DP1</strain>
    </source>
</reference>
<dbReference type="AlphaFoldDB" id="A0AAD1U0K0"/>
<proteinExistence type="predicted"/>
<sequence length="152" mass="17371">MSADITTQSLWDDSFCTVSEYYSQSPSTNDVYKWHNSESILANSQEDRSSRKGKLSINKMNTCNIKEPKMKYFNKIASSCEVSSELRECSTSKNTANIKGLVENITRPNKFGYSKFRLGILKLSETKSKSWKERCNQSQTIDSPLLLMNLKK</sequence>
<gene>
    <name evidence="1" type="ORF">ECRASSUSDP1_LOCUS1165</name>
</gene>
<name>A0AAD1U0K0_EUPCR</name>
<dbReference type="EMBL" id="CAMPGE010001102">
    <property type="protein sequence ID" value="CAI2359871.1"/>
    <property type="molecule type" value="Genomic_DNA"/>
</dbReference>
<evidence type="ECO:0000313" key="1">
    <source>
        <dbReference type="EMBL" id="CAI2359871.1"/>
    </source>
</evidence>
<evidence type="ECO:0000313" key="2">
    <source>
        <dbReference type="Proteomes" id="UP001295684"/>
    </source>
</evidence>
<protein>
    <submittedName>
        <fullName evidence="1">Uncharacterized protein</fullName>
    </submittedName>
</protein>